<dbReference type="Pfam" id="PF13590">
    <property type="entry name" value="DUF4136"/>
    <property type="match status" value="1"/>
</dbReference>
<reference evidence="3 4" key="1">
    <citation type="submission" date="2021-05" db="EMBL/GenBank/DDBJ databases">
        <title>A Polyphasic approach of four new species of the genus Ohtaekwangia: Ohtaekwangia histidinii sp. nov., Ohtaekwangia cretensis sp. nov., Ohtaekwangia indiensis sp. nov., Ohtaekwangia reichenbachii sp. nov. from diverse environment.</title>
        <authorList>
            <person name="Octaviana S."/>
        </authorList>
    </citation>
    <scope>NUCLEOTIDE SEQUENCE [LARGE SCALE GENOMIC DNA]</scope>
    <source>
        <strain evidence="3 4">PWU20</strain>
    </source>
</reference>
<dbReference type="Gene3D" id="3.30.160.670">
    <property type="match status" value="1"/>
</dbReference>
<comment type="caution">
    <text evidence="3">The sequence shown here is derived from an EMBL/GenBank/DDBJ whole genome shotgun (WGS) entry which is preliminary data.</text>
</comment>
<evidence type="ECO:0000259" key="2">
    <source>
        <dbReference type="Pfam" id="PF13590"/>
    </source>
</evidence>
<feature type="chain" id="PRO_5046818132" evidence="1">
    <location>
        <begin position="23"/>
        <end position="201"/>
    </location>
</feature>
<dbReference type="EMBL" id="JAHESD010000014">
    <property type="protein sequence ID" value="MBT1703359.1"/>
    <property type="molecule type" value="Genomic_DNA"/>
</dbReference>
<dbReference type="InterPro" id="IPR025411">
    <property type="entry name" value="DUF4136"/>
</dbReference>
<accession>A0ABS5VPJ9</accession>
<name>A0ABS5VPJ9_9BACT</name>
<dbReference type="RefSeq" id="WP_254153324.1">
    <property type="nucleotide sequence ID" value="NZ_JAHESD010000014.1"/>
</dbReference>
<keyword evidence="1" id="KW-0732">Signal</keyword>
<evidence type="ECO:0000313" key="3">
    <source>
        <dbReference type="EMBL" id="MBT1703359.1"/>
    </source>
</evidence>
<evidence type="ECO:0000313" key="4">
    <source>
        <dbReference type="Proteomes" id="UP000772618"/>
    </source>
</evidence>
<feature type="domain" description="DUF4136" evidence="2">
    <location>
        <begin position="23"/>
        <end position="185"/>
    </location>
</feature>
<feature type="signal peptide" evidence="1">
    <location>
        <begin position="1"/>
        <end position="22"/>
    </location>
</feature>
<dbReference type="PROSITE" id="PS51257">
    <property type="entry name" value="PROKAR_LIPOPROTEIN"/>
    <property type="match status" value="1"/>
</dbReference>
<gene>
    <name evidence="3" type="ORF">KK060_08720</name>
</gene>
<organism evidence="3 4">
    <name type="scientific">Chryseosolibacter indicus</name>
    <dbReference type="NCBI Taxonomy" id="2782351"/>
    <lineage>
        <taxon>Bacteria</taxon>
        <taxon>Pseudomonadati</taxon>
        <taxon>Bacteroidota</taxon>
        <taxon>Cytophagia</taxon>
        <taxon>Cytophagales</taxon>
        <taxon>Chryseotaleaceae</taxon>
        <taxon>Chryseosolibacter</taxon>
    </lineage>
</organism>
<protein>
    <submittedName>
        <fullName evidence="3">DUF4136 domain-containing protein</fullName>
    </submittedName>
</protein>
<sequence>MKKTINNIILFPVLLLLIASCAVTDFDRKVDFNRYKTFAWGESEIKVENPLHKSDLISKNIKTTVENEFAKRGISYNSKNPDFLVSYHTYTEKREETNSNNYFYGPYMPFSFRYIPFGYGWGFPYGWSNNYRNYTYTEGTLIIDITDRKTDEVVWRGSVSGNVNNTGNLQKQIRKGIKAIMKKYPVRANEELQLPDDKTIS</sequence>
<keyword evidence="4" id="KW-1185">Reference proteome</keyword>
<evidence type="ECO:0000256" key="1">
    <source>
        <dbReference type="SAM" id="SignalP"/>
    </source>
</evidence>
<proteinExistence type="predicted"/>
<dbReference type="Proteomes" id="UP000772618">
    <property type="component" value="Unassembled WGS sequence"/>
</dbReference>